<protein>
    <submittedName>
        <fullName evidence="2">Uncharacterized protein</fullName>
    </submittedName>
</protein>
<feature type="region of interest" description="Disordered" evidence="1">
    <location>
        <begin position="1"/>
        <end position="23"/>
    </location>
</feature>
<keyword evidence="3" id="KW-1185">Reference proteome</keyword>
<dbReference type="OrthoDB" id="3267770at2"/>
<dbReference type="EMBL" id="FXZM01000004">
    <property type="protein sequence ID" value="SMY11417.1"/>
    <property type="molecule type" value="Genomic_DNA"/>
</dbReference>
<sequence length="643" mass="71300">MTRLKIYSKPRGAGDQTSGGRGKLLRSASDLTRVQVLVRETLQNSWDAKLDEWVPAYGVYVRKPSAEAKRTLAEDVFTEVPPSLEVLRTSLAHPETRVMEIYDRGTTGLDGPVHAGEATDPGAPNNFNSFVFDIGTTKSDGSAGGTFGFGKTATFEVSHAHSVVYCSVCKNDEGQVEHRLIASALHDPYDEDGARFTGAHWWGDPNHDEIVPLRGDEARAIGERLFQTSFSDEDEETGTSILVIDPEVRVSLRDESATERVQVHDEVLEDLLVDEVVKSLAENAWPKAISTGGEFPPMIFHVYKRDEEIEVAEIIREGFDRYAASLTEVREQLSQLEGDAPPRSLQILKEKLEPITLRPARSFTESRETFFGDRRDNVAGYLHLMITLDESTGCKPGDRRALSAPKNRLCLMRSGPELVVYYYPVVDVELPGLQWTGVFKPTPECDHHFASSEPPTHDTWTPNTADTEVSAYMVRRTLDAIKKKTRTFLEVQKVEQSAESRSVRDVANALRGFVPLGRQEPGPERETSGRKPSRRRTAAASARPRVEVIDYHAAPDGHGFTVQFHLEASTDAQYVVRAKPAAQTADGSMLLEDREYSVTWSGADPSRPRHREAVYRGGAQGELKINTLSAIALDLAIDLEEAS</sequence>
<evidence type="ECO:0000313" key="3">
    <source>
        <dbReference type="Proteomes" id="UP000234462"/>
    </source>
</evidence>
<proteinExistence type="predicted"/>
<organism evidence="2 3">
    <name type="scientific">Brevibacterium jeotgali</name>
    <dbReference type="NCBI Taxonomy" id="1262550"/>
    <lineage>
        <taxon>Bacteria</taxon>
        <taxon>Bacillati</taxon>
        <taxon>Actinomycetota</taxon>
        <taxon>Actinomycetes</taxon>
        <taxon>Micrococcales</taxon>
        <taxon>Brevibacteriaceae</taxon>
        <taxon>Brevibacterium</taxon>
    </lineage>
</organism>
<dbReference type="AlphaFoldDB" id="A0A2H1L3D6"/>
<gene>
    <name evidence="2" type="ORF">BJEO58_01002</name>
</gene>
<evidence type="ECO:0000256" key="1">
    <source>
        <dbReference type="SAM" id="MobiDB-lite"/>
    </source>
</evidence>
<dbReference type="Proteomes" id="UP000234462">
    <property type="component" value="Unassembled WGS sequence"/>
</dbReference>
<dbReference type="RefSeq" id="WP_101588290.1">
    <property type="nucleotide sequence ID" value="NZ_FXZM01000004.1"/>
</dbReference>
<reference evidence="3" key="1">
    <citation type="submission" date="2017-03" db="EMBL/GenBank/DDBJ databases">
        <authorList>
            <person name="Monnet C."/>
        </authorList>
    </citation>
    <scope>NUCLEOTIDE SEQUENCE [LARGE SCALE GENOMIC DNA]</scope>
    <source>
        <strain evidence="3">SJ5-8</strain>
    </source>
</reference>
<evidence type="ECO:0000313" key="2">
    <source>
        <dbReference type="EMBL" id="SMY11417.1"/>
    </source>
</evidence>
<accession>A0A2H1L3D6</accession>
<feature type="region of interest" description="Disordered" evidence="1">
    <location>
        <begin position="512"/>
        <end position="543"/>
    </location>
</feature>
<name>A0A2H1L3D6_9MICO</name>